<keyword evidence="3 7" id="KW-0645">Protease</keyword>
<name>A0A067QGA7_9AGAM</name>
<evidence type="ECO:0000259" key="9">
    <source>
        <dbReference type="PROSITE" id="PS52048"/>
    </source>
</evidence>
<dbReference type="Pfam" id="PF01088">
    <property type="entry name" value="Peptidase_C12"/>
    <property type="match status" value="1"/>
</dbReference>
<evidence type="ECO:0000313" key="10">
    <source>
        <dbReference type="EMBL" id="KDQ61656.1"/>
    </source>
</evidence>
<feature type="active site" description="Proton donor" evidence="7">
    <location>
        <position position="168"/>
    </location>
</feature>
<sequence length="240" mass="26305">MPSARWIPLESNPEVLNSWANKAGLVASQAQFEDVYGLDPELLGMVSRPVNAVVLLFPITDRLENKRKQEDAEFNKPGSTPVDPTIFFIKQTISNACGTIGLLHALINSNVTIKPESPLAKFIDLCQEKTPEQRAQALETTPLFADIHAEAAQGGQSAVPRNLDTDLHFTCFVQAPPFDQREETGSPARRLIELDGRRAGPLDRGPSDDLLMDVAKFVKEEYIAQSSSMNFSMMALGPGV</sequence>
<evidence type="ECO:0000256" key="7">
    <source>
        <dbReference type="PROSITE-ProRule" id="PRU01393"/>
    </source>
</evidence>
<comment type="similarity">
    <text evidence="2 7 8">Belongs to the peptidase C12 family.</text>
</comment>
<dbReference type="PANTHER" id="PTHR10589:SF17">
    <property type="entry name" value="UBIQUITIN CARBOXYL-TERMINAL HYDROLASE"/>
    <property type="match status" value="1"/>
</dbReference>
<dbReference type="Proteomes" id="UP000027265">
    <property type="component" value="Unassembled WGS sequence"/>
</dbReference>
<keyword evidence="4 7" id="KW-0833">Ubl conjugation pathway</keyword>
<evidence type="ECO:0000256" key="4">
    <source>
        <dbReference type="ARBA" id="ARBA00022786"/>
    </source>
</evidence>
<evidence type="ECO:0000256" key="1">
    <source>
        <dbReference type="ARBA" id="ARBA00000707"/>
    </source>
</evidence>
<evidence type="ECO:0000256" key="3">
    <source>
        <dbReference type="ARBA" id="ARBA00022670"/>
    </source>
</evidence>
<dbReference type="STRING" id="933084.A0A067QGA7"/>
<dbReference type="InterPro" id="IPR038765">
    <property type="entry name" value="Papain-like_cys_pep_sf"/>
</dbReference>
<dbReference type="PANTHER" id="PTHR10589">
    <property type="entry name" value="UBIQUITIN CARBOXYL-TERMINAL HYDROLASE"/>
    <property type="match status" value="1"/>
</dbReference>
<evidence type="ECO:0000256" key="6">
    <source>
        <dbReference type="ARBA" id="ARBA00022807"/>
    </source>
</evidence>
<organism evidence="10 11">
    <name type="scientific">Jaapia argillacea MUCL 33604</name>
    <dbReference type="NCBI Taxonomy" id="933084"/>
    <lineage>
        <taxon>Eukaryota</taxon>
        <taxon>Fungi</taxon>
        <taxon>Dikarya</taxon>
        <taxon>Basidiomycota</taxon>
        <taxon>Agaricomycotina</taxon>
        <taxon>Agaricomycetes</taxon>
        <taxon>Agaricomycetidae</taxon>
        <taxon>Jaapiales</taxon>
        <taxon>Jaapiaceae</taxon>
        <taxon>Jaapia</taxon>
    </lineage>
</organism>
<evidence type="ECO:0000256" key="8">
    <source>
        <dbReference type="RuleBase" id="RU361215"/>
    </source>
</evidence>
<dbReference type="InParanoid" id="A0A067QGA7"/>
<dbReference type="PROSITE" id="PS52048">
    <property type="entry name" value="UCH_DOMAIN"/>
    <property type="match status" value="1"/>
</dbReference>
<dbReference type="GO" id="GO:0004843">
    <property type="term" value="F:cysteine-type deubiquitinase activity"/>
    <property type="evidence" value="ECO:0007669"/>
    <property type="project" value="UniProtKB-UniRule"/>
</dbReference>
<keyword evidence="5 7" id="KW-0378">Hydrolase</keyword>
<keyword evidence="6 7" id="KW-0788">Thiol protease</keyword>
<evidence type="ECO:0000256" key="5">
    <source>
        <dbReference type="ARBA" id="ARBA00022801"/>
    </source>
</evidence>
<evidence type="ECO:0000256" key="2">
    <source>
        <dbReference type="ARBA" id="ARBA00009326"/>
    </source>
</evidence>
<dbReference type="GO" id="GO:0005737">
    <property type="term" value="C:cytoplasm"/>
    <property type="evidence" value="ECO:0007669"/>
    <property type="project" value="TreeGrafter"/>
</dbReference>
<dbReference type="GO" id="GO:0016579">
    <property type="term" value="P:protein deubiquitination"/>
    <property type="evidence" value="ECO:0007669"/>
    <property type="project" value="TreeGrafter"/>
</dbReference>
<dbReference type="InterPro" id="IPR001578">
    <property type="entry name" value="Peptidase_C12_UCH"/>
</dbReference>
<dbReference type="EMBL" id="KL197712">
    <property type="protein sequence ID" value="KDQ61656.1"/>
    <property type="molecule type" value="Genomic_DNA"/>
</dbReference>
<dbReference type="CDD" id="cd09616">
    <property type="entry name" value="Peptidase_C12_UCH_L1_L3"/>
    <property type="match status" value="1"/>
</dbReference>
<feature type="domain" description="UCH catalytic" evidence="9">
    <location>
        <begin position="5"/>
        <end position="238"/>
    </location>
</feature>
<keyword evidence="11" id="KW-1185">Reference proteome</keyword>
<feature type="active site" description="Nucleophile" evidence="7">
    <location>
        <position position="97"/>
    </location>
</feature>
<dbReference type="GO" id="GO:0006511">
    <property type="term" value="P:ubiquitin-dependent protein catabolic process"/>
    <property type="evidence" value="ECO:0007669"/>
    <property type="project" value="UniProtKB-UniRule"/>
</dbReference>
<feature type="site" description="Transition state stabilizer" evidence="7">
    <location>
        <position position="91"/>
    </location>
</feature>
<gene>
    <name evidence="10" type="ORF">JAAARDRAFT_31120</name>
</gene>
<comment type="catalytic activity">
    <reaction evidence="1 7 8">
        <text>Thiol-dependent hydrolysis of ester, thioester, amide, peptide and isopeptide bonds formed by the C-terminal Gly of ubiquitin (a 76-residue protein attached to proteins as an intracellular targeting signal).</text>
        <dbReference type="EC" id="3.4.19.12"/>
    </reaction>
</comment>
<evidence type="ECO:0000313" key="11">
    <source>
        <dbReference type="Proteomes" id="UP000027265"/>
    </source>
</evidence>
<feature type="site" description="Important for enzyme activity" evidence="7">
    <location>
        <position position="195"/>
    </location>
</feature>
<accession>A0A067QGA7</accession>
<proteinExistence type="inferred from homology"/>
<dbReference type="SUPFAM" id="SSF54001">
    <property type="entry name" value="Cysteine proteinases"/>
    <property type="match status" value="1"/>
</dbReference>
<reference evidence="11" key="1">
    <citation type="journal article" date="2014" name="Proc. Natl. Acad. Sci. U.S.A.">
        <title>Extensive sampling of basidiomycete genomes demonstrates inadequacy of the white-rot/brown-rot paradigm for wood decay fungi.</title>
        <authorList>
            <person name="Riley R."/>
            <person name="Salamov A.A."/>
            <person name="Brown D.W."/>
            <person name="Nagy L.G."/>
            <person name="Floudas D."/>
            <person name="Held B.W."/>
            <person name="Levasseur A."/>
            <person name="Lombard V."/>
            <person name="Morin E."/>
            <person name="Otillar R."/>
            <person name="Lindquist E.A."/>
            <person name="Sun H."/>
            <person name="LaButti K.M."/>
            <person name="Schmutz J."/>
            <person name="Jabbour D."/>
            <person name="Luo H."/>
            <person name="Baker S.E."/>
            <person name="Pisabarro A.G."/>
            <person name="Walton J.D."/>
            <person name="Blanchette R.A."/>
            <person name="Henrissat B."/>
            <person name="Martin F."/>
            <person name="Cullen D."/>
            <person name="Hibbett D.S."/>
            <person name="Grigoriev I.V."/>
        </authorList>
    </citation>
    <scope>NUCLEOTIDE SEQUENCE [LARGE SCALE GENOMIC DNA]</scope>
    <source>
        <strain evidence="11">MUCL 33604</strain>
    </source>
</reference>
<dbReference type="PRINTS" id="PR00707">
    <property type="entry name" value="UBCTHYDRLASE"/>
</dbReference>
<dbReference type="Gene3D" id="3.40.532.10">
    <property type="entry name" value="Peptidase C12, ubiquitin carboxyl-terminal hydrolase"/>
    <property type="match status" value="1"/>
</dbReference>
<protein>
    <recommendedName>
        <fullName evidence="8">Ubiquitin carboxyl-terminal hydrolase</fullName>
        <ecNumber evidence="8">3.4.19.12</ecNumber>
    </recommendedName>
</protein>
<dbReference type="InterPro" id="IPR036959">
    <property type="entry name" value="Peptidase_C12_UCH_sf"/>
</dbReference>
<dbReference type="FunFam" id="3.40.532.10:FF:000006">
    <property type="entry name" value="Ubiquitin carboxyl-terminal hydrolase"/>
    <property type="match status" value="1"/>
</dbReference>
<dbReference type="AlphaFoldDB" id="A0A067QGA7"/>
<dbReference type="EC" id="3.4.19.12" evidence="8"/>
<dbReference type="HOGENOM" id="CLU_054406_0_2_1"/>
<dbReference type="OrthoDB" id="427186at2759"/>